<keyword evidence="4 7" id="KW-0812">Transmembrane</keyword>
<comment type="subcellular location">
    <subcellularLocation>
        <location evidence="1 7">Cell membrane</location>
        <topology evidence="1 7">Multi-pass membrane protein</topology>
    </subcellularLocation>
</comment>
<dbReference type="Pfam" id="PF09335">
    <property type="entry name" value="VTT_dom"/>
    <property type="match status" value="1"/>
</dbReference>
<keyword evidence="6 7" id="KW-0472">Membrane</keyword>
<evidence type="ECO:0000256" key="7">
    <source>
        <dbReference type="RuleBase" id="RU367016"/>
    </source>
</evidence>
<gene>
    <name evidence="10" type="primary">dedA</name>
    <name evidence="10" type="ORF">HMPREF9004_0855</name>
</gene>
<dbReference type="GO" id="GO:0005886">
    <property type="term" value="C:plasma membrane"/>
    <property type="evidence" value="ECO:0007669"/>
    <property type="project" value="UniProtKB-SubCell"/>
</dbReference>
<feature type="transmembrane region" description="Helical" evidence="7">
    <location>
        <begin position="160"/>
        <end position="187"/>
    </location>
</feature>
<dbReference type="STRING" id="888050.HMPREF9004_0855"/>
<comment type="similarity">
    <text evidence="2 7">Belongs to the DedA family.</text>
</comment>
<sequence length="288" mass="30908">MILQALAPMADSSWLQTFLGWFHDPEGLLLAMGPWVLWGTLGIVLIESGVLFPVLPGDSLLFTAGLLHDRLGLHLPTLVALTFVAAFIGAQIGYWIGARFGRRLFSPDARFLKTEYLDKAERYFADYGGRALVIGRFIPFVRTFIPLAAGIARYSYPRFLVFNSLGALLWGSGITYLGSVLGGVAFVHDHLSLIILAIVGVSLLPMIIEFIVHRGSKDSKAQDSGAEGLNAQDLNPEDEAAGEDDSDAARVGEAVSCSEASSQAAPFDADAVDAASEETSTTSENLSE</sequence>
<keyword evidence="3 7" id="KW-1003">Cell membrane</keyword>
<keyword evidence="5 7" id="KW-1133">Transmembrane helix</keyword>
<dbReference type="InterPro" id="IPR032818">
    <property type="entry name" value="DedA-like"/>
</dbReference>
<dbReference type="AlphaFoldDB" id="N6X3M3"/>
<feature type="compositionally biased region" description="Acidic residues" evidence="8">
    <location>
        <begin position="235"/>
        <end position="246"/>
    </location>
</feature>
<proteinExistence type="inferred from homology"/>
<keyword evidence="11" id="KW-1185">Reference proteome</keyword>
<evidence type="ECO:0000256" key="1">
    <source>
        <dbReference type="ARBA" id="ARBA00004651"/>
    </source>
</evidence>
<dbReference type="PANTHER" id="PTHR30353">
    <property type="entry name" value="INNER MEMBRANE PROTEIN DEDA-RELATED"/>
    <property type="match status" value="1"/>
</dbReference>
<evidence type="ECO:0000256" key="3">
    <source>
        <dbReference type="ARBA" id="ARBA00022475"/>
    </source>
</evidence>
<dbReference type="eggNOG" id="COG0586">
    <property type="taxonomic scope" value="Bacteria"/>
</dbReference>
<evidence type="ECO:0000259" key="9">
    <source>
        <dbReference type="Pfam" id="PF09335"/>
    </source>
</evidence>
<dbReference type="EMBL" id="AQHZ01000015">
    <property type="protein sequence ID" value="ENO18286.1"/>
    <property type="molecule type" value="Genomic_DNA"/>
</dbReference>
<evidence type="ECO:0000256" key="6">
    <source>
        <dbReference type="ARBA" id="ARBA00023136"/>
    </source>
</evidence>
<evidence type="ECO:0000313" key="11">
    <source>
        <dbReference type="Proteomes" id="UP000013015"/>
    </source>
</evidence>
<dbReference type="Proteomes" id="UP000013015">
    <property type="component" value="Unassembled WGS sequence"/>
</dbReference>
<reference evidence="10 11" key="1">
    <citation type="submission" date="2013-03" db="EMBL/GenBank/DDBJ databases">
        <title>Reference genome for the Human Microbiome Project.</title>
        <authorList>
            <person name="Aqrawi P."/>
            <person name="Ayvaz T."/>
            <person name="Bess C."/>
            <person name="Blankenburg K."/>
            <person name="Coyle M."/>
            <person name="Deng J."/>
            <person name="Forbes L."/>
            <person name="Fowler G."/>
            <person name="Francisco L."/>
            <person name="Fu Q."/>
            <person name="Gibbs R."/>
            <person name="Gross S."/>
            <person name="Gubbala S."/>
            <person name="Hale W."/>
            <person name="Hemphill L."/>
            <person name="Highlander S."/>
            <person name="Hirani K."/>
            <person name="Jackson L."/>
            <person name="Jakkamsetti A."/>
            <person name="Javaid M."/>
            <person name="Jayaseelan J.C."/>
            <person name="Jiang H."/>
            <person name="Joshi V."/>
            <person name="Korchina V."/>
            <person name="Kovar C."/>
            <person name="Lara F."/>
            <person name="Lee S."/>
            <person name="Liu Y."/>
            <person name="Mata R."/>
            <person name="Mathew T."/>
            <person name="Munidasa M."/>
            <person name="Muzny D."/>
            <person name="Nazareth L."/>
            <person name="Ngo R."/>
            <person name="Nguyen L."/>
            <person name="Nguyen N."/>
            <person name="Okwuonu G."/>
            <person name="Ongeri F."/>
            <person name="Palculict T."/>
            <person name="Patil S."/>
            <person name="Petrosino J."/>
            <person name="Pham C."/>
            <person name="Pham P."/>
            <person name="Pu L.-L."/>
            <person name="Qin X."/>
            <person name="Qu J."/>
            <person name="Reid J."/>
            <person name="Ross M."/>
            <person name="Ruth R."/>
            <person name="Saada N."/>
            <person name="San Lucas F."/>
            <person name="Santibanez J."/>
            <person name="Shang Y."/>
            <person name="Simmons D."/>
            <person name="Song X.-Z."/>
            <person name="Tang L.-Y."/>
            <person name="Thornton R."/>
            <person name="Warren J."/>
            <person name="Weissenberger G."/>
            <person name="Wilczek-Boney K."/>
            <person name="Worley K."/>
            <person name="Youmans B."/>
            <person name="Zhang J."/>
            <person name="Zhang L."/>
            <person name="Zhao Z."/>
            <person name="Zhou C."/>
            <person name="Zhu D."/>
            <person name="Zhu Y."/>
        </authorList>
    </citation>
    <scope>NUCLEOTIDE SEQUENCE [LARGE SCALE GENOMIC DNA]</scope>
    <source>
        <strain evidence="10 11">F0333</strain>
    </source>
</reference>
<feature type="transmembrane region" description="Helical" evidence="7">
    <location>
        <begin position="35"/>
        <end position="55"/>
    </location>
</feature>
<comment type="caution">
    <text evidence="10">The sequence shown here is derived from an EMBL/GenBank/DDBJ whole genome shotgun (WGS) entry which is preliminary data.</text>
</comment>
<evidence type="ECO:0000256" key="5">
    <source>
        <dbReference type="ARBA" id="ARBA00022989"/>
    </source>
</evidence>
<dbReference type="InterPro" id="IPR032816">
    <property type="entry name" value="VTT_dom"/>
</dbReference>
<feature type="domain" description="VTT" evidence="9">
    <location>
        <begin position="55"/>
        <end position="179"/>
    </location>
</feature>
<organism evidence="10 11">
    <name type="scientific">Schaalia cardiffensis F0333</name>
    <dbReference type="NCBI Taxonomy" id="888050"/>
    <lineage>
        <taxon>Bacteria</taxon>
        <taxon>Bacillati</taxon>
        <taxon>Actinomycetota</taxon>
        <taxon>Actinomycetes</taxon>
        <taxon>Actinomycetales</taxon>
        <taxon>Actinomycetaceae</taxon>
        <taxon>Schaalia</taxon>
    </lineage>
</organism>
<evidence type="ECO:0000256" key="8">
    <source>
        <dbReference type="SAM" id="MobiDB-lite"/>
    </source>
</evidence>
<dbReference type="PATRIC" id="fig|888050.3.peg.809"/>
<feature type="region of interest" description="Disordered" evidence="8">
    <location>
        <begin position="221"/>
        <end position="288"/>
    </location>
</feature>
<accession>N6X3M3</accession>
<dbReference type="PANTHER" id="PTHR30353:SF0">
    <property type="entry name" value="TRANSMEMBRANE PROTEIN"/>
    <property type="match status" value="1"/>
</dbReference>
<evidence type="ECO:0000313" key="10">
    <source>
        <dbReference type="EMBL" id="ENO18286.1"/>
    </source>
</evidence>
<feature type="transmembrane region" description="Helical" evidence="7">
    <location>
        <begin position="193"/>
        <end position="212"/>
    </location>
</feature>
<name>N6X3M3_9ACTO</name>
<feature type="compositionally biased region" description="Low complexity" evidence="8">
    <location>
        <begin position="264"/>
        <end position="288"/>
    </location>
</feature>
<evidence type="ECO:0000256" key="2">
    <source>
        <dbReference type="ARBA" id="ARBA00010792"/>
    </source>
</evidence>
<feature type="transmembrane region" description="Helical" evidence="7">
    <location>
        <begin position="75"/>
        <end position="96"/>
    </location>
</feature>
<evidence type="ECO:0000256" key="4">
    <source>
        <dbReference type="ARBA" id="ARBA00022692"/>
    </source>
</evidence>
<protein>
    <submittedName>
        <fullName evidence="10">DedA family membrane protein</fullName>
    </submittedName>
</protein>
<dbReference type="HOGENOM" id="CLU_044208_6_0_11"/>